<organism evidence="1 2">
    <name type="scientific">Polarella glacialis</name>
    <name type="common">Dinoflagellate</name>
    <dbReference type="NCBI Taxonomy" id="89957"/>
    <lineage>
        <taxon>Eukaryota</taxon>
        <taxon>Sar</taxon>
        <taxon>Alveolata</taxon>
        <taxon>Dinophyceae</taxon>
        <taxon>Suessiales</taxon>
        <taxon>Suessiaceae</taxon>
        <taxon>Polarella</taxon>
    </lineage>
</organism>
<proteinExistence type="predicted"/>
<dbReference type="AlphaFoldDB" id="A0A813K7P1"/>
<evidence type="ECO:0000313" key="1">
    <source>
        <dbReference type="EMBL" id="CAE8696082.1"/>
    </source>
</evidence>
<dbReference type="Proteomes" id="UP000626109">
    <property type="component" value="Unassembled WGS sequence"/>
</dbReference>
<dbReference type="EMBL" id="CAJNNW010028435">
    <property type="protein sequence ID" value="CAE8696082.1"/>
    <property type="molecule type" value="Genomic_DNA"/>
</dbReference>
<comment type="caution">
    <text evidence="1">The sequence shown here is derived from an EMBL/GenBank/DDBJ whole genome shotgun (WGS) entry which is preliminary data.</text>
</comment>
<gene>
    <name evidence="1" type="ORF">PGLA2088_LOCUS29674</name>
</gene>
<protein>
    <submittedName>
        <fullName evidence="1">Uncharacterized protein</fullName>
    </submittedName>
</protein>
<reference evidence="1" key="1">
    <citation type="submission" date="2021-02" db="EMBL/GenBank/DDBJ databases">
        <authorList>
            <person name="Dougan E. K."/>
            <person name="Rhodes N."/>
            <person name="Thang M."/>
            <person name="Chan C."/>
        </authorList>
    </citation>
    <scope>NUCLEOTIDE SEQUENCE</scope>
</reference>
<accession>A0A813K7P1</accession>
<name>A0A813K7P1_POLGL</name>
<sequence length="148" mass="16420">MLLIALVITYVTGSGNLQGDSMAALQFAEVYTPCLYSYLNLKHIQPWGRKLLVTDWLTGDLEDAGFTNYADDIADIILAEDTDTLCERRFWANSILEEAVAPAGLSTNTDNTIFVATHVRSRFQGCHGHIFFPTNHPLTTLSNLTQPI</sequence>
<evidence type="ECO:0000313" key="2">
    <source>
        <dbReference type="Proteomes" id="UP000626109"/>
    </source>
</evidence>